<feature type="compositionally biased region" description="Polar residues" evidence="1">
    <location>
        <begin position="157"/>
        <end position="175"/>
    </location>
</feature>
<feature type="region of interest" description="Disordered" evidence="1">
    <location>
        <begin position="97"/>
        <end position="116"/>
    </location>
</feature>
<gene>
    <name evidence="3" type="ORF">FZEAL_7269</name>
</gene>
<evidence type="ECO:0000256" key="2">
    <source>
        <dbReference type="SAM" id="Phobius"/>
    </source>
</evidence>
<proteinExistence type="predicted"/>
<keyword evidence="2" id="KW-1133">Transmembrane helix</keyword>
<organism evidence="3 4">
    <name type="scientific">Fusarium zealandicum</name>
    <dbReference type="NCBI Taxonomy" id="1053134"/>
    <lineage>
        <taxon>Eukaryota</taxon>
        <taxon>Fungi</taxon>
        <taxon>Dikarya</taxon>
        <taxon>Ascomycota</taxon>
        <taxon>Pezizomycotina</taxon>
        <taxon>Sordariomycetes</taxon>
        <taxon>Hypocreomycetidae</taxon>
        <taxon>Hypocreales</taxon>
        <taxon>Nectriaceae</taxon>
        <taxon>Fusarium</taxon>
        <taxon>Fusarium staphyleae species complex</taxon>
    </lineage>
</organism>
<feature type="region of interest" description="Disordered" evidence="1">
    <location>
        <begin position="147"/>
        <end position="175"/>
    </location>
</feature>
<evidence type="ECO:0000256" key="1">
    <source>
        <dbReference type="SAM" id="MobiDB-lite"/>
    </source>
</evidence>
<reference evidence="3" key="1">
    <citation type="journal article" date="2020" name="BMC Genomics">
        <title>Correction to: Identification and distribution of gene clusters required for synthesis of sphingolipid metabolism inhibitors in diverse species of the filamentous fungus Fusarium.</title>
        <authorList>
            <person name="Kim H.S."/>
            <person name="Lohmar J.M."/>
            <person name="Busman M."/>
            <person name="Brown D.W."/>
            <person name="Naumann T.A."/>
            <person name="Divon H.H."/>
            <person name="Lysoe E."/>
            <person name="Uhlig S."/>
            <person name="Proctor R.H."/>
        </authorList>
    </citation>
    <scope>NUCLEOTIDE SEQUENCE</scope>
    <source>
        <strain evidence="3">NRRL 22465</strain>
    </source>
</reference>
<protein>
    <submittedName>
        <fullName evidence="3">Uncharacterized protein</fullName>
    </submittedName>
</protein>
<sequence length="175" mass="19443">MENLALNQQVSRVVSAFQETTLFTAITPNPTAHAEASTVAEPTVTVTSDSTVEDSSLDEPRLKIIGTVEIGIALGVLILVIIIISGIFLCRRHKKAKKRRESPMSKSESPTEKAQEVMENYAPTAAHLPRAIWPRMADKNQKVYEYWQNEPSRRAQGGTQIPQAGMQSNNSYTYR</sequence>
<evidence type="ECO:0000313" key="3">
    <source>
        <dbReference type="EMBL" id="KAF4976013.1"/>
    </source>
</evidence>
<accession>A0A8H4UGV5</accession>
<dbReference type="Proteomes" id="UP000635477">
    <property type="component" value="Unassembled WGS sequence"/>
</dbReference>
<dbReference type="AlphaFoldDB" id="A0A8H4UGV5"/>
<feature type="region of interest" description="Disordered" evidence="1">
    <location>
        <begin position="33"/>
        <end position="52"/>
    </location>
</feature>
<feature type="compositionally biased region" description="Low complexity" evidence="1">
    <location>
        <begin position="41"/>
        <end position="50"/>
    </location>
</feature>
<dbReference type="OrthoDB" id="5104794at2759"/>
<reference evidence="3" key="2">
    <citation type="submission" date="2020-05" db="EMBL/GenBank/DDBJ databases">
        <authorList>
            <person name="Kim H.-S."/>
            <person name="Proctor R.H."/>
            <person name="Brown D.W."/>
        </authorList>
    </citation>
    <scope>NUCLEOTIDE SEQUENCE</scope>
    <source>
        <strain evidence="3">NRRL 22465</strain>
    </source>
</reference>
<comment type="caution">
    <text evidence="3">The sequence shown here is derived from an EMBL/GenBank/DDBJ whole genome shotgun (WGS) entry which is preliminary data.</text>
</comment>
<name>A0A8H4UGV5_9HYPO</name>
<keyword evidence="2" id="KW-0812">Transmembrane</keyword>
<keyword evidence="2" id="KW-0472">Membrane</keyword>
<keyword evidence="4" id="KW-1185">Reference proteome</keyword>
<evidence type="ECO:0000313" key="4">
    <source>
        <dbReference type="Proteomes" id="UP000635477"/>
    </source>
</evidence>
<dbReference type="EMBL" id="JABEYC010000579">
    <property type="protein sequence ID" value="KAF4976013.1"/>
    <property type="molecule type" value="Genomic_DNA"/>
</dbReference>
<feature type="transmembrane region" description="Helical" evidence="2">
    <location>
        <begin position="64"/>
        <end position="90"/>
    </location>
</feature>